<protein>
    <submittedName>
        <fullName evidence="2">Uncharacterized protein</fullName>
    </submittedName>
</protein>
<evidence type="ECO:0000256" key="1">
    <source>
        <dbReference type="SAM" id="MobiDB-lite"/>
    </source>
</evidence>
<sequence>MQSHMSYSSFITRREKVNVLILERYGFFDYFVYNVLTKISQEKEEKEEKKGKKTPHPPVKQFRKFNVEKSSSHKYHSRNYPDAWRFRINARAKFISKERK</sequence>
<feature type="region of interest" description="Disordered" evidence="1">
    <location>
        <begin position="42"/>
        <end position="63"/>
    </location>
</feature>
<accession>A0A7S1JVN9</accession>
<dbReference type="EMBL" id="HBGB01018689">
    <property type="protein sequence ID" value="CAD9055746.1"/>
    <property type="molecule type" value="Transcribed_RNA"/>
</dbReference>
<reference evidence="2" key="1">
    <citation type="submission" date="2021-01" db="EMBL/GenBank/DDBJ databases">
        <authorList>
            <person name="Corre E."/>
            <person name="Pelletier E."/>
            <person name="Niang G."/>
            <person name="Scheremetjew M."/>
            <person name="Finn R."/>
            <person name="Kale V."/>
            <person name="Holt S."/>
            <person name="Cochrane G."/>
            <person name="Meng A."/>
            <person name="Brown T."/>
            <person name="Cohen L."/>
        </authorList>
    </citation>
    <scope>NUCLEOTIDE SEQUENCE</scope>
    <source>
        <strain evidence="2">CCMP3346</strain>
    </source>
</reference>
<evidence type="ECO:0000313" key="2">
    <source>
        <dbReference type="EMBL" id="CAD9055746.1"/>
    </source>
</evidence>
<proteinExistence type="predicted"/>
<dbReference type="AlphaFoldDB" id="A0A7S1JVN9"/>
<organism evidence="2">
    <name type="scientific">Vitrella brassicaformis</name>
    <dbReference type="NCBI Taxonomy" id="1169539"/>
    <lineage>
        <taxon>Eukaryota</taxon>
        <taxon>Sar</taxon>
        <taxon>Alveolata</taxon>
        <taxon>Colpodellida</taxon>
        <taxon>Vitrellaceae</taxon>
        <taxon>Vitrella</taxon>
    </lineage>
</organism>
<gene>
    <name evidence="2" type="ORF">VBRA1451_LOCUS10811</name>
</gene>
<name>A0A7S1JVN9_9ALVE</name>